<dbReference type="OrthoDB" id="127837at2759"/>
<feature type="region of interest" description="Disordered" evidence="1">
    <location>
        <begin position="113"/>
        <end position="246"/>
    </location>
</feature>
<organism evidence="3 4">
    <name type="scientific">Phytophthora cactorum</name>
    <dbReference type="NCBI Taxonomy" id="29920"/>
    <lineage>
        <taxon>Eukaryota</taxon>
        <taxon>Sar</taxon>
        <taxon>Stramenopiles</taxon>
        <taxon>Oomycota</taxon>
        <taxon>Peronosporomycetes</taxon>
        <taxon>Peronosporales</taxon>
        <taxon>Peronosporaceae</taxon>
        <taxon>Phytophthora</taxon>
    </lineage>
</organism>
<keyword evidence="2" id="KW-1133">Transmembrane helix</keyword>
<evidence type="ECO:0000256" key="2">
    <source>
        <dbReference type="SAM" id="Phobius"/>
    </source>
</evidence>
<protein>
    <submittedName>
        <fullName evidence="3">Uncharacterized protein</fullName>
    </submittedName>
</protein>
<accession>A0A8T1UHN3</accession>
<reference evidence="3" key="1">
    <citation type="submission" date="2021-01" db="EMBL/GenBank/DDBJ databases">
        <title>Phytophthora aleatoria, a newly-described species from Pinus radiata is distinct from Phytophthora cactorum isolates based on comparative genomics.</title>
        <authorList>
            <person name="Mcdougal R."/>
            <person name="Panda P."/>
            <person name="Williams N."/>
            <person name="Studholme D.J."/>
        </authorList>
    </citation>
    <scope>NUCLEOTIDE SEQUENCE</scope>
    <source>
        <strain evidence="3">NZFS 3830</strain>
    </source>
</reference>
<dbReference type="EMBL" id="JAENGZ010000383">
    <property type="protein sequence ID" value="KAG6960516.1"/>
    <property type="molecule type" value="Genomic_DNA"/>
</dbReference>
<evidence type="ECO:0000256" key="1">
    <source>
        <dbReference type="SAM" id="MobiDB-lite"/>
    </source>
</evidence>
<dbReference type="Proteomes" id="UP000688947">
    <property type="component" value="Unassembled WGS sequence"/>
</dbReference>
<feature type="region of interest" description="Disordered" evidence="1">
    <location>
        <begin position="278"/>
        <end position="304"/>
    </location>
</feature>
<name>A0A8T1UHN3_9STRA</name>
<gene>
    <name evidence="3" type="ORF">JG687_00008182</name>
</gene>
<sequence>METTATYLQRSAASIDVSSSHGKRIRFLDVKWGEVLGARITSAVDAIGAISFESTLRRANSTRLAQSFSSGETGTRQSMSSVRRLLLIAALALTIAADARTDATLSTLTLSPGADSLITTRGDPTKTDTSSTTTAIGSAESDTNKVTEAPATQAPTTTAPSTKATDPPATTAPPTNSESDSASASNSDEQDAADSPAKVSPGSTSTRSSLDSTTQTDAAPSTSTSSKSSTASVDTLNDSNGELSTGNASSIATIVPSVFGALACVGAIIVAVTYKKKRGLNGDDNDGNRPDSDWEYTGGADFTPENRALNTVQEDNPPKTTVEFAGTNSSVSSTSPFGSTRCKVRVSSPVSSYYTSSQPNMEFQDTYPRHEGGSNVVLTFDEVPTDSRRGAPQVQL</sequence>
<feature type="compositionally biased region" description="Low complexity" evidence="1">
    <location>
        <begin position="203"/>
        <end position="235"/>
    </location>
</feature>
<feature type="compositionally biased region" description="Polar residues" evidence="1">
    <location>
        <begin position="236"/>
        <end position="246"/>
    </location>
</feature>
<keyword evidence="2" id="KW-0472">Membrane</keyword>
<keyword evidence="2" id="KW-0812">Transmembrane</keyword>
<feature type="transmembrane region" description="Helical" evidence="2">
    <location>
        <begin position="254"/>
        <end position="274"/>
    </location>
</feature>
<comment type="caution">
    <text evidence="3">The sequence shown here is derived from an EMBL/GenBank/DDBJ whole genome shotgun (WGS) entry which is preliminary data.</text>
</comment>
<evidence type="ECO:0000313" key="4">
    <source>
        <dbReference type="Proteomes" id="UP000688947"/>
    </source>
</evidence>
<dbReference type="VEuPathDB" id="FungiDB:PC110_g10814"/>
<proteinExistence type="predicted"/>
<feature type="compositionally biased region" description="Low complexity" evidence="1">
    <location>
        <begin position="147"/>
        <end position="187"/>
    </location>
</feature>
<dbReference type="AlphaFoldDB" id="A0A8T1UHN3"/>
<evidence type="ECO:0000313" key="3">
    <source>
        <dbReference type="EMBL" id="KAG6960516.1"/>
    </source>
</evidence>